<sequence length="653" mass="72017">MRTRRRYLRLSIAFIVLVIVYSIYPYRELLTVSGETAMPKFVLMRLEDVGPGGQYGTLEGVGRLRAVLEYMQSNRIAVHIAVVPRWINIDADGTRSDRSLDDPNDAVSSALRSVLAEAEARGASLGLHGYTHQVGDERRADGFHESGIGNEFHVEDVPATDSVAFAEDRVQRGLAVMRRAALTPRFWEAPHYHTTPDQDQMFRRYFGLLYQADVSVDYYAREAQYRTERQWGGGLGAVNVPTPFSYIAYDKDENAILSKLGRTQDIASFFYHPFLEFPHLQAVADVDGEAQLKEGIPVYRYPERERSVLQKLSGQLKAKGYAFYSIHDYIPFTPASSVRLGEDGTELRQLGDVDGSGKADLIRWVKQDGTLLVASDPLAGTRGEPQREAKPWGIVPYAKGSSMTLCDSDRDGRSELWIVRTGNGGAAGRSAVLERYDASGGTFKRSRTWTLGAELTGLQELFVLPRSNGETVVAGVTADQSFLKGLRIRGDSATPLKPYAFKTGNEKHMTVSRDAAGLAMDGEPALVLSPKDSSLLVAFTPDTALLEWKVRKKELDVPIERGHFTLGDFNGDGREDVLHYDTESQKYGVYLQGQDGGHTLLSTFGPWGRVGAKVVPADLDGNGKCDIALLDLAEPFADAALSYETTDSPAFHN</sequence>
<name>A0ABV6DKC5_9BACL</name>
<gene>
    <name evidence="2" type="ORF">ACFFK0_11445</name>
</gene>
<organism evidence="2 3">
    <name type="scientific">Paenibacillus chartarius</name>
    <dbReference type="NCBI Taxonomy" id="747481"/>
    <lineage>
        <taxon>Bacteria</taxon>
        <taxon>Bacillati</taxon>
        <taxon>Bacillota</taxon>
        <taxon>Bacilli</taxon>
        <taxon>Bacillales</taxon>
        <taxon>Paenibacillaceae</taxon>
        <taxon>Paenibacillus</taxon>
    </lineage>
</organism>
<comment type="caution">
    <text evidence="2">The sequence shown here is derived from an EMBL/GenBank/DDBJ whole genome shotgun (WGS) entry which is preliminary data.</text>
</comment>
<dbReference type="Proteomes" id="UP001589776">
    <property type="component" value="Unassembled WGS sequence"/>
</dbReference>
<dbReference type="InterPro" id="IPR011330">
    <property type="entry name" value="Glyco_hydro/deAcase_b/a-brl"/>
</dbReference>
<dbReference type="Gene3D" id="3.20.20.370">
    <property type="entry name" value="Glycoside hydrolase/deacetylase"/>
    <property type="match status" value="1"/>
</dbReference>
<dbReference type="Pfam" id="PF10096">
    <property type="entry name" value="DUF2334"/>
    <property type="match status" value="1"/>
</dbReference>
<keyword evidence="1" id="KW-0472">Membrane</keyword>
<dbReference type="InterPro" id="IPR028994">
    <property type="entry name" value="Integrin_alpha_N"/>
</dbReference>
<keyword evidence="1" id="KW-0812">Transmembrane</keyword>
<feature type="transmembrane region" description="Helical" evidence="1">
    <location>
        <begin position="7"/>
        <end position="24"/>
    </location>
</feature>
<proteinExistence type="predicted"/>
<keyword evidence="3" id="KW-1185">Reference proteome</keyword>
<dbReference type="EMBL" id="JBHLWN010000045">
    <property type="protein sequence ID" value="MFC0213063.1"/>
    <property type="molecule type" value="Genomic_DNA"/>
</dbReference>
<reference evidence="2 3" key="1">
    <citation type="submission" date="2024-09" db="EMBL/GenBank/DDBJ databases">
        <authorList>
            <person name="Sun Q."/>
            <person name="Mori K."/>
        </authorList>
    </citation>
    <scope>NUCLEOTIDE SEQUENCE [LARGE SCALE GENOMIC DNA]</scope>
    <source>
        <strain evidence="2 3">CCM 7759</strain>
    </source>
</reference>
<dbReference type="Gene3D" id="2.40.128.340">
    <property type="match status" value="1"/>
</dbReference>
<evidence type="ECO:0000313" key="3">
    <source>
        <dbReference type="Proteomes" id="UP001589776"/>
    </source>
</evidence>
<evidence type="ECO:0000313" key="2">
    <source>
        <dbReference type="EMBL" id="MFC0213063.1"/>
    </source>
</evidence>
<dbReference type="InterPro" id="IPR018763">
    <property type="entry name" value="DUF2334"/>
</dbReference>
<keyword evidence="1" id="KW-1133">Transmembrane helix</keyword>
<dbReference type="SUPFAM" id="SSF88713">
    <property type="entry name" value="Glycoside hydrolase/deacetylase"/>
    <property type="match status" value="1"/>
</dbReference>
<accession>A0ABV6DKC5</accession>
<dbReference type="SUPFAM" id="SSF69318">
    <property type="entry name" value="Integrin alpha N-terminal domain"/>
    <property type="match status" value="1"/>
</dbReference>
<dbReference type="RefSeq" id="WP_377470316.1">
    <property type="nucleotide sequence ID" value="NZ_JBHLWN010000045.1"/>
</dbReference>
<protein>
    <submittedName>
        <fullName evidence="2">DUF2334 domain-containing protein</fullName>
    </submittedName>
</protein>
<evidence type="ECO:0000256" key="1">
    <source>
        <dbReference type="SAM" id="Phobius"/>
    </source>
</evidence>